<reference evidence="3 4" key="1">
    <citation type="journal article" date="2014" name="Nat. Commun.">
        <title>Klebsormidium flaccidum genome reveals primary factors for plant terrestrial adaptation.</title>
        <authorList>
            <person name="Hori K."/>
            <person name="Maruyama F."/>
            <person name="Fujisawa T."/>
            <person name="Togashi T."/>
            <person name="Yamamoto N."/>
            <person name="Seo M."/>
            <person name="Sato S."/>
            <person name="Yamada T."/>
            <person name="Mori H."/>
            <person name="Tajima N."/>
            <person name="Moriyama T."/>
            <person name="Ikeuchi M."/>
            <person name="Watanabe M."/>
            <person name="Wada H."/>
            <person name="Kobayashi K."/>
            <person name="Saito M."/>
            <person name="Masuda T."/>
            <person name="Sasaki-Sekimoto Y."/>
            <person name="Mashiguchi K."/>
            <person name="Awai K."/>
            <person name="Shimojima M."/>
            <person name="Masuda S."/>
            <person name="Iwai M."/>
            <person name="Nobusawa T."/>
            <person name="Narise T."/>
            <person name="Kondo S."/>
            <person name="Saito H."/>
            <person name="Sato R."/>
            <person name="Murakawa M."/>
            <person name="Ihara Y."/>
            <person name="Oshima-Yamada Y."/>
            <person name="Ohtaka K."/>
            <person name="Satoh M."/>
            <person name="Sonobe K."/>
            <person name="Ishii M."/>
            <person name="Ohtani R."/>
            <person name="Kanamori-Sato M."/>
            <person name="Honoki R."/>
            <person name="Miyazaki D."/>
            <person name="Mochizuki H."/>
            <person name="Umetsu J."/>
            <person name="Higashi K."/>
            <person name="Shibata D."/>
            <person name="Kamiya Y."/>
            <person name="Sato N."/>
            <person name="Nakamura Y."/>
            <person name="Tabata S."/>
            <person name="Ida S."/>
            <person name="Kurokawa K."/>
            <person name="Ohta H."/>
        </authorList>
    </citation>
    <scope>NUCLEOTIDE SEQUENCE [LARGE SCALE GENOMIC DNA]</scope>
    <source>
        <strain evidence="3 4">NIES-2285</strain>
    </source>
</reference>
<keyword evidence="4" id="KW-1185">Reference proteome</keyword>
<dbReference type="OMA" id="KDVVEWE"/>
<keyword evidence="2" id="KW-0812">Transmembrane</keyword>
<gene>
    <name evidence="3" type="ORF">KFL_003610060</name>
</gene>
<accession>A0A1Y1IC68</accession>
<proteinExistence type="predicted"/>
<feature type="compositionally biased region" description="Basic and acidic residues" evidence="1">
    <location>
        <begin position="92"/>
        <end position="104"/>
    </location>
</feature>
<dbReference type="Proteomes" id="UP000054558">
    <property type="component" value="Unassembled WGS sequence"/>
</dbReference>
<name>A0A1Y1IC68_KLENI</name>
<evidence type="ECO:0000313" key="4">
    <source>
        <dbReference type="Proteomes" id="UP000054558"/>
    </source>
</evidence>
<evidence type="ECO:0000256" key="2">
    <source>
        <dbReference type="SAM" id="Phobius"/>
    </source>
</evidence>
<dbReference type="PANTHER" id="PTHR31033">
    <property type="entry name" value="PROTEIN, PUTATIVE-RELATED"/>
    <property type="match status" value="1"/>
</dbReference>
<sequence length="486" mass="51771">MEFLKGAAEGMDVISMGVQACPFLRSIMKDTNVDLAKAPGGPSATKDRAQGQCPAQRGPIFCDEPNFESTLRLFHGSGGVVPLARFSEQLDKSEAPARAKDRACPRTQALDGPRTAQHPLAASAATISISAFGGGAPNPFSWDGFMAARNKRTQPEPAKSGRPEPAKSSRRLEASTGGREPASQSETLKTRAEIGIGPKPQQAKARAKPAKAVAAPEAPTQQHVHGEPVDAKEWLSTSNCPIAKMHRVIMELAPAATELFRNPQNIKLSCPAPIIAARVALSKTPPIRQLRPQPLEWKLLAVGGSTLAVNVPLGMWREHVEKFSPEWFVAVHAAVPFVAMLRKAVLIPKTAMVLTILAAILGQVIGSRGERYRLQQKAAAQRQMAASSPGGGTPFVRATAVQQPARVHADVRRAERMKAEGDLEAPAAGCVAGLGVFDLFSGRAEELGWTPSRVKGRGVSGKACRSSWKLPTANGLGLEGRSTWVH</sequence>
<protein>
    <submittedName>
        <fullName evidence="3">Uncharacterized protein</fullName>
    </submittedName>
</protein>
<dbReference type="EMBL" id="DF237310">
    <property type="protein sequence ID" value="GAQ87562.1"/>
    <property type="molecule type" value="Genomic_DNA"/>
</dbReference>
<feature type="region of interest" description="Disordered" evidence="1">
    <location>
        <begin position="151"/>
        <end position="202"/>
    </location>
</feature>
<feature type="compositionally biased region" description="Basic and acidic residues" evidence="1">
    <location>
        <begin position="159"/>
        <end position="173"/>
    </location>
</feature>
<dbReference type="OrthoDB" id="2018137at2759"/>
<dbReference type="PANTHER" id="PTHR31033:SF18">
    <property type="entry name" value="OS06G0115800 PROTEIN"/>
    <property type="match status" value="1"/>
</dbReference>
<feature type="region of interest" description="Disordered" evidence="1">
    <location>
        <begin position="92"/>
        <end position="118"/>
    </location>
</feature>
<keyword evidence="2" id="KW-0472">Membrane</keyword>
<evidence type="ECO:0000313" key="3">
    <source>
        <dbReference type="EMBL" id="GAQ87562.1"/>
    </source>
</evidence>
<organism evidence="3 4">
    <name type="scientific">Klebsormidium nitens</name>
    <name type="common">Green alga</name>
    <name type="synonym">Ulothrix nitens</name>
    <dbReference type="NCBI Taxonomy" id="105231"/>
    <lineage>
        <taxon>Eukaryota</taxon>
        <taxon>Viridiplantae</taxon>
        <taxon>Streptophyta</taxon>
        <taxon>Klebsormidiophyceae</taxon>
        <taxon>Klebsormidiales</taxon>
        <taxon>Klebsormidiaceae</taxon>
        <taxon>Klebsormidium</taxon>
    </lineage>
</organism>
<feature type="transmembrane region" description="Helical" evidence="2">
    <location>
        <begin position="351"/>
        <end position="367"/>
    </location>
</feature>
<keyword evidence="2" id="KW-1133">Transmembrane helix</keyword>
<evidence type="ECO:0000256" key="1">
    <source>
        <dbReference type="SAM" id="MobiDB-lite"/>
    </source>
</evidence>
<dbReference type="AlphaFoldDB" id="A0A1Y1IC68"/>